<organism evidence="1">
    <name type="scientific">marine sediment metagenome</name>
    <dbReference type="NCBI Taxonomy" id="412755"/>
    <lineage>
        <taxon>unclassified sequences</taxon>
        <taxon>metagenomes</taxon>
        <taxon>ecological metagenomes</taxon>
    </lineage>
</organism>
<reference evidence="1" key="1">
    <citation type="journal article" date="2015" name="Nature">
        <title>Complex archaea that bridge the gap between prokaryotes and eukaryotes.</title>
        <authorList>
            <person name="Spang A."/>
            <person name="Saw J.H."/>
            <person name="Jorgensen S.L."/>
            <person name="Zaremba-Niedzwiedzka K."/>
            <person name="Martijn J."/>
            <person name="Lind A.E."/>
            <person name="van Eijk R."/>
            <person name="Schleper C."/>
            <person name="Guy L."/>
            <person name="Ettema T.J."/>
        </authorList>
    </citation>
    <scope>NUCLEOTIDE SEQUENCE</scope>
</reference>
<comment type="caution">
    <text evidence="1">The sequence shown here is derived from an EMBL/GenBank/DDBJ whole genome shotgun (WGS) entry which is preliminary data.</text>
</comment>
<proteinExistence type="predicted"/>
<dbReference type="EMBL" id="LAZR01065576">
    <property type="protein sequence ID" value="KKK55275.1"/>
    <property type="molecule type" value="Genomic_DNA"/>
</dbReference>
<dbReference type="AlphaFoldDB" id="A0A0F8X335"/>
<name>A0A0F8X335_9ZZZZ</name>
<feature type="non-terminal residue" evidence="1">
    <location>
        <position position="38"/>
    </location>
</feature>
<protein>
    <submittedName>
        <fullName evidence="1">Uncharacterized protein</fullName>
    </submittedName>
</protein>
<sequence>MNELMTLEKKTLAEPLTAGIEKALSIFESVKSFDDLER</sequence>
<gene>
    <name evidence="1" type="ORF">LCGC14_3076170</name>
</gene>
<accession>A0A0F8X335</accession>
<evidence type="ECO:0000313" key="1">
    <source>
        <dbReference type="EMBL" id="KKK55275.1"/>
    </source>
</evidence>